<proteinExistence type="predicted"/>
<dbReference type="Gene3D" id="3.30.420.10">
    <property type="entry name" value="Ribonuclease H-like superfamily/Ribonuclease H"/>
    <property type="match status" value="1"/>
</dbReference>
<evidence type="ECO:0000259" key="1">
    <source>
        <dbReference type="PROSITE" id="PS50994"/>
    </source>
</evidence>
<organism evidence="2">
    <name type="scientific">marine sediment metagenome</name>
    <dbReference type="NCBI Taxonomy" id="412755"/>
    <lineage>
        <taxon>unclassified sequences</taxon>
        <taxon>metagenomes</taxon>
        <taxon>ecological metagenomes</taxon>
    </lineage>
</organism>
<gene>
    <name evidence="2" type="ORF">LCGC14_1838880</name>
</gene>
<dbReference type="EMBL" id="LAZR01018279">
    <property type="protein sequence ID" value="KKL96996.1"/>
    <property type="molecule type" value="Genomic_DNA"/>
</dbReference>
<dbReference type="AlphaFoldDB" id="A0A0F9H200"/>
<dbReference type="GO" id="GO:0015074">
    <property type="term" value="P:DNA integration"/>
    <property type="evidence" value="ECO:0007669"/>
    <property type="project" value="InterPro"/>
</dbReference>
<dbReference type="InterPro" id="IPR012337">
    <property type="entry name" value="RNaseH-like_sf"/>
</dbReference>
<name>A0A0F9H200_9ZZZZ</name>
<dbReference type="GO" id="GO:0003676">
    <property type="term" value="F:nucleic acid binding"/>
    <property type="evidence" value="ECO:0007669"/>
    <property type="project" value="InterPro"/>
</dbReference>
<dbReference type="PANTHER" id="PTHR46889:SF4">
    <property type="entry name" value="TRANSPOSASE INSO FOR INSERTION SEQUENCE ELEMENT IS911B-RELATED"/>
    <property type="match status" value="1"/>
</dbReference>
<dbReference type="Pfam" id="PF00665">
    <property type="entry name" value="rve"/>
    <property type="match status" value="1"/>
</dbReference>
<comment type="caution">
    <text evidence="2">The sequence shown here is derived from an EMBL/GenBank/DDBJ whole genome shotgun (WGS) entry which is preliminary data.</text>
</comment>
<dbReference type="InterPro" id="IPR036397">
    <property type="entry name" value="RNaseH_sf"/>
</dbReference>
<feature type="domain" description="Integrase catalytic" evidence="1">
    <location>
        <begin position="144"/>
        <end position="313"/>
    </location>
</feature>
<dbReference type="SUPFAM" id="SSF53098">
    <property type="entry name" value="Ribonuclease H-like"/>
    <property type="match status" value="1"/>
</dbReference>
<protein>
    <recommendedName>
        <fullName evidence="1">Integrase catalytic domain-containing protein</fullName>
    </recommendedName>
</protein>
<sequence>MGEIKGLWLEKEQKVEILVMIERAKEQGISITRACALLMIIRRRVVRWRREWNKGKGLGNLKPGPTEPLHKLLPVERESVLQMATKEEYADLSHRVLAVTAWNLGLFFVSFSSVYRIMRSANLMSIRGVQRLHNGRSVPPVRKELTGPNQRWCWDISYLPTYEKGIFLYLYLLLDEYSRKALSWLVSWHQRAQEAQRLIEWGLINENILDLPEDQRPVVINDRGCQMKAKPIKRMFKDHHMPQLFARPRTPNDNPFVESLFGTIKTAPQYPGRFLDLDNGIQYFDRYFPCYNTEHYHSGIDYVTPEQCHQGLQESIVHRRNQHFKKQRQLRKEVNRLNRKRLTYDTLNRIVNPNQTIPCSVMNH</sequence>
<reference evidence="2" key="1">
    <citation type="journal article" date="2015" name="Nature">
        <title>Complex archaea that bridge the gap between prokaryotes and eukaryotes.</title>
        <authorList>
            <person name="Spang A."/>
            <person name="Saw J.H."/>
            <person name="Jorgensen S.L."/>
            <person name="Zaremba-Niedzwiedzka K."/>
            <person name="Martijn J."/>
            <person name="Lind A.E."/>
            <person name="van Eijk R."/>
            <person name="Schleper C."/>
            <person name="Guy L."/>
            <person name="Ettema T.J."/>
        </authorList>
    </citation>
    <scope>NUCLEOTIDE SEQUENCE</scope>
</reference>
<dbReference type="PANTHER" id="PTHR46889">
    <property type="entry name" value="TRANSPOSASE INSF FOR INSERTION SEQUENCE IS3B-RELATED"/>
    <property type="match status" value="1"/>
</dbReference>
<dbReference type="PROSITE" id="PS50994">
    <property type="entry name" value="INTEGRASE"/>
    <property type="match status" value="1"/>
</dbReference>
<dbReference type="InterPro" id="IPR050900">
    <property type="entry name" value="Transposase_IS3/IS150/IS904"/>
</dbReference>
<dbReference type="InterPro" id="IPR001584">
    <property type="entry name" value="Integrase_cat-core"/>
</dbReference>
<accession>A0A0F9H200</accession>
<evidence type="ECO:0000313" key="2">
    <source>
        <dbReference type="EMBL" id="KKL96996.1"/>
    </source>
</evidence>